<accession>A0A382ZA37</accession>
<feature type="domain" description="Restriction endonuclease type IV Mrr" evidence="1">
    <location>
        <begin position="1"/>
        <end position="98"/>
    </location>
</feature>
<dbReference type="Gene3D" id="3.40.1350.10">
    <property type="match status" value="1"/>
</dbReference>
<dbReference type="InterPro" id="IPR011335">
    <property type="entry name" value="Restrct_endonuc-II-like"/>
</dbReference>
<gene>
    <name evidence="2" type="ORF">METZ01_LOCUS444412</name>
</gene>
<dbReference type="Pfam" id="PF04471">
    <property type="entry name" value="Mrr_cat"/>
    <property type="match status" value="1"/>
</dbReference>
<evidence type="ECO:0000259" key="1">
    <source>
        <dbReference type="Pfam" id="PF04471"/>
    </source>
</evidence>
<evidence type="ECO:0000313" key="2">
    <source>
        <dbReference type="EMBL" id="SVD91558.1"/>
    </source>
</evidence>
<proteinExistence type="predicted"/>
<dbReference type="GO" id="GO:0003677">
    <property type="term" value="F:DNA binding"/>
    <property type="evidence" value="ECO:0007669"/>
    <property type="project" value="InterPro"/>
</dbReference>
<dbReference type="AlphaFoldDB" id="A0A382ZA37"/>
<protein>
    <recommendedName>
        <fullName evidence="1">Restriction endonuclease type IV Mrr domain-containing protein</fullName>
    </recommendedName>
</protein>
<dbReference type="InterPro" id="IPR052906">
    <property type="entry name" value="Type_IV_Methyl-Rstrct_Enzyme"/>
</dbReference>
<reference evidence="2" key="1">
    <citation type="submission" date="2018-05" db="EMBL/GenBank/DDBJ databases">
        <authorList>
            <person name="Lanie J.A."/>
            <person name="Ng W.-L."/>
            <person name="Kazmierczak K.M."/>
            <person name="Andrzejewski T.M."/>
            <person name="Davidsen T.M."/>
            <person name="Wayne K.J."/>
            <person name="Tettelin H."/>
            <person name="Glass J.I."/>
            <person name="Rusch D."/>
            <person name="Podicherti R."/>
            <person name="Tsui H.-C.T."/>
            <person name="Winkler M.E."/>
        </authorList>
    </citation>
    <scope>NUCLEOTIDE SEQUENCE</scope>
</reference>
<dbReference type="GO" id="GO:0009307">
    <property type="term" value="P:DNA restriction-modification system"/>
    <property type="evidence" value="ECO:0007669"/>
    <property type="project" value="InterPro"/>
</dbReference>
<dbReference type="EMBL" id="UINC01181724">
    <property type="protein sequence ID" value="SVD91558.1"/>
    <property type="molecule type" value="Genomic_DNA"/>
</dbReference>
<feature type="non-terminal residue" evidence="2">
    <location>
        <position position="159"/>
    </location>
</feature>
<dbReference type="PANTHER" id="PTHR30015">
    <property type="entry name" value="MRR RESTRICTION SYSTEM PROTEIN"/>
    <property type="match status" value="1"/>
</dbReference>
<sequence length="159" mass="18343">MTPDQYEKYVANYFHNKGYKVKQTPYSNDYGVDVFAEKNKEKIAIQAKMFGNSNRKINRQMVMEFYGAKDFFNCNKGIIVTDGEIIQNAKDVADKLGVEILFIYPQSHVPKNNSQFDEIWENYVMPLEGKTITRNNGKINKILEVNWGGINRITSNGNQ</sequence>
<organism evidence="2">
    <name type="scientific">marine metagenome</name>
    <dbReference type="NCBI Taxonomy" id="408172"/>
    <lineage>
        <taxon>unclassified sequences</taxon>
        <taxon>metagenomes</taxon>
        <taxon>ecological metagenomes</taxon>
    </lineage>
</organism>
<name>A0A382ZA37_9ZZZZ</name>
<dbReference type="InterPro" id="IPR011856">
    <property type="entry name" value="tRNA_endonuc-like_dom_sf"/>
</dbReference>
<dbReference type="InterPro" id="IPR007560">
    <property type="entry name" value="Restrct_endonuc_IV_Mrr"/>
</dbReference>
<dbReference type="SUPFAM" id="SSF52980">
    <property type="entry name" value="Restriction endonuclease-like"/>
    <property type="match status" value="1"/>
</dbReference>
<dbReference type="PANTHER" id="PTHR30015:SF6">
    <property type="entry name" value="SLL1429 PROTEIN"/>
    <property type="match status" value="1"/>
</dbReference>
<dbReference type="GO" id="GO:0015666">
    <property type="term" value="F:restriction endodeoxyribonuclease activity"/>
    <property type="evidence" value="ECO:0007669"/>
    <property type="project" value="TreeGrafter"/>
</dbReference>